<evidence type="ECO:0000256" key="3">
    <source>
        <dbReference type="ARBA" id="ARBA00022448"/>
    </source>
</evidence>
<organism evidence="10 11">
    <name type="scientific">Fusarium oxysporum f. sp. cubense</name>
    <dbReference type="NCBI Taxonomy" id="61366"/>
    <lineage>
        <taxon>Eukaryota</taxon>
        <taxon>Fungi</taxon>
        <taxon>Dikarya</taxon>
        <taxon>Ascomycota</taxon>
        <taxon>Pezizomycotina</taxon>
        <taxon>Sordariomycetes</taxon>
        <taxon>Hypocreomycetidae</taxon>
        <taxon>Hypocreales</taxon>
        <taxon>Nectriaceae</taxon>
        <taxon>Fusarium</taxon>
        <taxon>Fusarium oxysporum species complex</taxon>
    </lineage>
</organism>
<dbReference type="SUPFAM" id="SSF103473">
    <property type="entry name" value="MFS general substrate transporter"/>
    <property type="match status" value="1"/>
</dbReference>
<keyword evidence="5 8" id="KW-1133">Transmembrane helix</keyword>
<feature type="transmembrane region" description="Helical" evidence="8">
    <location>
        <begin position="396"/>
        <end position="421"/>
    </location>
</feature>
<feature type="transmembrane region" description="Helical" evidence="8">
    <location>
        <begin position="337"/>
        <end position="360"/>
    </location>
</feature>
<dbReference type="Pfam" id="PF00083">
    <property type="entry name" value="Sugar_tr"/>
    <property type="match status" value="1"/>
</dbReference>
<dbReference type="InterPro" id="IPR005829">
    <property type="entry name" value="Sugar_transporter_CS"/>
</dbReference>
<evidence type="ECO:0000256" key="6">
    <source>
        <dbReference type="ARBA" id="ARBA00023136"/>
    </source>
</evidence>
<evidence type="ECO:0000313" key="11">
    <source>
        <dbReference type="Proteomes" id="UP000320707"/>
    </source>
</evidence>
<protein>
    <submittedName>
        <fullName evidence="10">MFS transporter fmqE</fullName>
    </submittedName>
</protein>
<dbReference type="AlphaFoldDB" id="A0A559KW83"/>
<feature type="transmembrane region" description="Helical" evidence="8">
    <location>
        <begin position="185"/>
        <end position="205"/>
    </location>
</feature>
<dbReference type="PROSITE" id="PS00217">
    <property type="entry name" value="SUGAR_TRANSPORT_2"/>
    <property type="match status" value="1"/>
</dbReference>
<dbReference type="InterPro" id="IPR050360">
    <property type="entry name" value="MFS_Sugar_Transporters"/>
</dbReference>
<reference evidence="10 11" key="1">
    <citation type="journal article" date="2019" name="Microbiol. Resour. Announc.">
        <title>High-quality draft genome sequence of Fusarium oxysporum f. sp. cubense strain 160527, a causal agent of Panama disease.</title>
        <authorList>
            <person name="Asai S."/>
            <person name="Ayukawa Y."/>
            <person name="Gan P."/>
            <person name="Masuda S."/>
            <person name="Komatsu K."/>
            <person name="Shirasu K."/>
            <person name="Arie T."/>
        </authorList>
    </citation>
    <scope>NUCLEOTIDE SEQUENCE [LARGE SCALE GENOMIC DNA]</scope>
    <source>
        <strain evidence="10 11">160527</strain>
    </source>
</reference>
<dbReference type="InterPro" id="IPR020846">
    <property type="entry name" value="MFS_dom"/>
</dbReference>
<proteinExistence type="inferred from homology"/>
<evidence type="ECO:0000256" key="4">
    <source>
        <dbReference type="ARBA" id="ARBA00022692"/>
    </source>
</evidence>
<feature type="transmembrane region" description="Helical" evidence="8">
    <location>
        <begin position="225"/>
        <end position="246"/>
    </location>
</feature>
<sequence>MATGPERKSSVEQAETIEEVQQNAYPTEHPLATLRSHPKLVLYALIANIGPLMFGYDLIIVGAISALPKFRIDFGDHAGPTGAILPAIWLGLWNGLVQAGTAAGALFAGWFQDRFGRRASFALGGLLGMIGTAFSYTCGMPDDMEARRGLFLFAKIVIGMGCGMLMSSCQTYISEIAPKNVRGVLLGFYAFNVSLGHLIAVAIVFPNTSEMSSKAYRIPFATQWVFGGLSVIVALLLPESPVWLIYKRKMDKATRSLNKLGTGNDESMLERIQTTLATEAVTEDAGEGSGYSDCFKGTNLRRTAIIIWLNLIQQFVGMALLTNGAYFLIMAGMSPQYSLMVNLIGVASNMVANAISWYTVPRFGRRTMILFSISLDILAWASMGIAACFSTQTAQWYVGVALLLFGFFNSLGVASAVPVIASEISTVRLRAKTGGIGFGAQCIAAWAFSFYTPYLYNTDQANWKGKIGFFFAGLSAVGYVISWLTVPETKGRSFLDLDFLFGEKVKARAFRKTAVPSIDDDVDNQKEDGKESF</sequence>
<accession>A0A559KW83</accession>
<keyword evidence="3 7" id="KW-0813">Transport</keyword>
<comment type="similarity">
    <text evidence="2 7">Belongs to the major facilitator superfamily. Sugar transporter (TC 2.A.1.1) family.</text>
</comment>
<feature type="transmembrane region" description="Helical" evidence="8">
    <location>
        <begin position="149"/>
        <end position="173"/>
    </location>
</feature>
<evidence type="ECO:0000256" key="1">
    <source>
        <dbReference type="ARBA" id="ARBA00004141"/>
    </source>
</evidence>
<feature type="transmembrane region" description="Helical" evidence="8">
    <location>
        <begin position="87"/>
        <end position="107"/>
    </location>
</feature>
<dbReference type="PROSITE" id="PS50850">
    <property type="entry name" value="MFS"/>
    <property type="match status" value="1"/>
</dbReference>
<keyword evidence="4 8" id="KW-0812">Transmembrane</keyword>
<evidence type="ECO:0000256" key="7">
    <source>
        <dbReference type="RuleBase" id="RU003346"/>
    </source>
</evidence>
<evidence type="ECO:0000259" key="9">
    <source>
        <dbReference type="PROSITE" id="PS50850"/>
    </source>
</evidence>
<dbReference type="NCBIfam" id="TIGR00879">
    <property type="entry name" value="SP"/>
    <property type="match status" value="1"/>
</dbReference>
<comment type="caution">
    <text evidence="10">The sequence shown here is derived from an EMBL/GenBank/DDBJ whole genome shotgun (WGS) entry which is preliminary data.</text>
</comment>
<dbReference type="GO" id="GO:0016020">
    <property type="term" value="C:membrane"/>
    <property type="evidence" value="ECO:0007669"/>
    <property type="project" value="UniProtKB-SubCell"/>
</dbReference>
<evidence type="ECO:0000313" key="10">
    <source>
        <dbReference type="EMBL" id="TVY64429.1"/>
    </source>
</evidence>
<evidence type="ECO:0000256" key="8">
    <source>
        <dbReference type="SAM" id="Phobius"/>
    </source>
</evidence>
<gene>
    <name evidence="10" type="primary">fmqE-1</name>
    <name evidence="10" type="ORF">Focb16_v016488</name>
</gene>
<dbReference type="FunFam" id="1.20.1250.20:FF:000078">
    <property type="entry name" value="MFS maltose transporter, putative"/>
    <property type="match status" value="1"/>
</dbReference>
<evidence type="ECO:0000256" key="2">
    <source>
        <dbReference type="ARBA" id="ARBA00010992"/>
    </source>
</evidence>
<dbReference type="Proteomes" id="UP000320707">
    <property type="component" value="Unassembled WGS sequence"/>
</dbReference>
<evidence type="ECO:0000256" key="5">
    <source>
        <dbReference type="ARBA" id="ARBA00022989"/>
    </source>
</evidence>
<feature type="transmembrane region" description="Helical" evidence="8">
    <location>
        <begin position="467"/>
        <end position="486"/>
    </location>
</feature>
<feature type="domain" description="Major facilitator superfamily (MFS) profile" evidence="9">
    <location>
        <begin position="43"/>
        <end position="490"/>
    </location>
</feature>
<keyword evidence="6 8" id="KW-0472">Membrane</keyword>
<dbReference type="EMBL" id="SRMI01000008">
    <property type="protein sequence ID" value="TVY64429.1"/>
    <property type="molecule type" value="Genomic_DNA"/>
</dbReference>
<dbReference type="PANTHER" id="PTHR48022">
    <property type="entry name" value="PLASTIDIC GLUCOSE TRANSPORTER 4"/>
    <property type="match status" value="1"/>
</dbReference>
<dbReference type="InterPro" id="IPR036259">
    <property type="entry name" value="MFS_trans_sf"/>
</dbReference>
<feature type="transmembrane region" description="Helical" evidence="8">
    <location>
        <begin position="433"/>
        <end position="455"/>
    </location>
</feature>
<dbReference type="PANTHER" id="PTHR48022:SF41">
    <property type="entry name" value="MAJOR FACILITATOR SUPERFAMILY (MFS) PROFILE DOMAIN-CONTAINING PROTEIN"/>
    <property type="match status" value="1"/>
</dbReference>
<dbReference type="InterPro" id="IPR003663">
    <property type="entry name" value="Sugar/inositol_transpt"/>
</dbReference>
<feature type="transmembrane region" description="Helical" evidence="8">
    <location>
        <begin position="367"/>
        <end position="390"/>
    </location>
</feature>
<name>A0A559KW83_FUSOC</name>
<dbReference type="InterPro" id="IPR005828">
    <property type="entry name" value="MFS_sugar_transport-like"/>
</dbReference>
<feature type="transmembrane region" description="Helical" evidence="8">
    <location>
        <begin position="305"/>
        <end position="331"/>
    </location>
</feature>
<feature type="transmembrane region" description="Helical" evidence="8">
    <location>
        <begin position="119"/>
        <end position="137"/>
    </location>
</feature>
<dbReference type="GO" id="GO:0005351">
    <property type="term" value="F:carbohydrate:proton symporter activity"/>
    <property type="evidence" value="ECO:0007669"/>
    <property type="project" value="TreeGrafter"/>
</dbReference>
<comment type="subcellular location">
    <subcellularLocation>
        <location evidence="1">Membrane</location>
        <topology evidence="1">Multi-pass membrane protein</topology>
    </subcellularLocation>
</comment>
<dbReference type="Gene3D" id="1.20.1250.20">
    <property type="entry name" value="MFS general substrate transporter like domains"/>
    <property type="match status" value="1"/>
</dbReference>
<feature type="transmembrane region" description="Helical" evidence="8">
    <location>
        <begin position="40"/>
        <end position="67"/>
    </location>
</feature>